<dbReference type="RefSeq" id="XP_046013158.1">
    <property type="nucleotide sequence ID" value="XM_046154045.1"/>
</dbReference>
<proteinExistence type="predicted"/>
<keyword evidence="3" id="KW-1185">Reference proteome</keyword>
<dbReference type="Proteomes" id="UP000756346">
    <property type="component" value="Unassembled WGS sequence"/>
</dbReference>
<reference evidence="2" key="1">
    <citation type="journal article" date="2021" name="Nat. Commun.">
        <title>Genetic determinants of endophytism in the Arabidopsis root mycobiome.</title>
        <authorList>
            <person name="Mesny F."/>
            <person name="Miyauchi S."/>
            <person name="Thiergart T."/>
            <person name="Pickel B."/>
            <person name="Atanasova L."/>
            <person name="Karlsson M."/>
            <person name="Huettel B."/>
            <person name="Barry K.W."/>
            <person name="Haridas S."/>
            <person name="Chen C."/>
            <person name="Bauer D."/>
            <person name="Andreopoulos W."/>
            <person name="Pangilinan J."/>
            <person name="LaButti K."/>
            <person name="Riley R."/>
            <person name="Lipzen A."/>
            <person name="Clum A."/>
            <person name="Drula E."/>
            <person name="Henrissat B."/>
            <person name="Kohler A."/>
            <person name="Grigoriev I.V."/>
            <person name="Martin F.M."/>
            <person name="Hacquard S."/>
        </authorList>
    </citation>
    <scope>NUCLEOTIDE SEQUENCE</scope>
    <source>
        <strain evidence="2">MPI-CAGE-CH-0230</strain>
    </source>
</reference>
<dbReference type="AlphaFoldDB" id="A0A9P8Y878"/>
<accession>A0A9P8Y878</accession>
<feature type="region of interest" description="Disordered" evidence="1">
    <location>
        <begin position="64"/>
        <end position="121"/>
    </location>
</feature>
<comment type="caution">
    <text evidence="2">The sequence shown here is derived from an EMBL/GenBank/DDBJ whole genome shotgun (WGS) entry which is preliminary data.</text>
</comment>
<evidence type="ECO:0000313" key="2">
    <source>
        <dbReference type="EMBL" id="KAH7031478.1"/>
    </source>
</evidence>
<evidence type="ECO:0000256" key="1">
    <source>
        <dbReference type="SAM" id="MobiDB-lite"/>
    </source>
</evidence>
<name>A0A9P8Y878_9PEZI</name>
<dbReference type="EMBL" id="JAGTJQ010000005">
    <property type="protein sequence ID" value="KAH7031478.1"/>
    <property type="molecule type" value="Genomic_DNA"/>
</dbReference>
<gene>
    <name evidence="2" type="ORF">B0I36DRAFT_323982</name>
</gene>
<sequence length="162" mass="17292">MKPGGGRGYGSFAGRALHGSGKKTACARCSCRPAGRNVSWMVQTPEYTQPGCCQRSLQRLHMSVKNDGPILDGGGDGTGVDKYSKGDCPTTRDGASDGSRTSLPSPAPRRGLRDRGGFPRHDKATIQIHVGSFCKGGRFQGHRGVGHHLGCIDYISIHTYYT</sequence>
<feature type="compositionally biased region" description="Basic and acidic residues" evidence="1">
    <location>
        <begin position="111"/>
        <end position="121"/>
    </location>
</feature>
<evidence type="ECO:0000313" key="3">
    <source>
        <dbReference type="Proteomes" id="UP000756346"/>
    </source>
</evidence>
<organism evidence="2 3">
    <name type="scientific">Microdochium trichocladiopsis</name>
    <dbReference type="NCBI Taxonomy" id="1682393"/>
    <lineage>
        <taxon>Eukaryota</taxon>
        <taxon>Fungi</taxon>
        <taxon>Dikarya</taxon>
        <taxon>Ascomycota</taxon>
        <taxon>Pezizomycotina</taxon>
        <taxon>Sordariomycetes</taxon>
        <taxon>Xylariomycetidae</taxon>
        <taxon>Xylariales</taxon>
        <taxon>Microdochiaceae</taxon>
        <taxon>Microdochium</taxon>
    </lineage>
</organism>
<dbReference type="GeneID" id="70183591"/>
<protein>
    <submittedName>
        <fullName evidence="2">Uncharacterized protein</fullName>
    </submittedName>
</protein>